<dbReference type="CDD" id="cd06173">
    <property type="entry name" value="MFS_MefA_like"/>
    <property type="match status" value="1"/>
</dbReference>
<evidence type="ECO:0000256" key="1">
    <source>
        <dbReference type="ARBA" id="ARBA00004651"/>
    </source>
</evidence>
<evidence type="ECO:0000256" key="3">
    <source>
        <dbReference type="ARBA" id="ARBA00022692"/>
    </source>
</evidence>
<feature type="transmembrane region" description="Helical" evidence="6">
    <location>
        <begin position="50"/>
        <end position="69"/>
    </location>
</feature>
<dbReference type="EMBL" id="JBHLTP010000003">
    <property type="protein sequence ID" value="MFC0522892.1"/>
    <property type="molecule type" value="Genomic_DNA"/>
</dbReference>
<reference evidence="7 8" key="1">
    <citation type="submission" date="2024-09" db="EMBL/GenBank/DDBJ databases">
        <authorList>
            <person name="Sun Q."/>
            <person name="Mori K."/>
        </authorList>
    </citation>
    <scope>NUCLEOTIDE SEQUENCE [LARGE SCALE GENOMIC DNA]</scope>
    <source>
        <strain evidence="7 8">NCAIM B.02529</strain>
    </source>
</reference>
<dbReference type="PANTHER" id="PTHR23513:SF19">
    <property type="entry name" value="MAJOR FACILITATOR SUPERFAMILY (MFS) PROFILE DOMAIN-CONTAINING PROTEIN"/>
    <property type="match status" value="1"/>
</dbReference>
<evidence type="ECO:0000256" key="6">
    <source>
        <dbReference type="SAM" id="Phobius"/>
    </source>
</evidence>
<feature type="transmembrane region" description="Helical" evidence="6">
    <location>
        <begin position="372"/>
        <end position="392"/>
    </location>
</feature>
<feature type="transmembrane region" description="Helical" evidence="6">
    <location>
        <begin position="21"/>
        <end position="44"/>
    </location>
</feature>
<evidence type="ECO:0000256" key="5">
    <source>
        <dbReference type="ARBA" id="ARBA00023136"/>
    </source>
</evidence>
<comment type="subcellular location">
    <subcellularLocation>
        <location evidence="1">Cell membrane</location>
        <topology evidence="1">Multi-pass membrane protein</topology>
    </subcellularLocation>
</comment>
<dbReference type="SUPFAM" id="SSF103473">
    <property type="entry name" value="MFS general substrate transporter"/>
    <property type="match status" value="1"/>
</dbReference>
<gene>
    <name evidence="7" type="ORF">ACFFGV_04715</name>
</gene>
<evidence type="ECO:0000256" key="4">
    <source>
        <dbReference type="ARBA" id="ARBA00022989"/>
    </source>
</evidence>
<keyword evidence="8" id="KW-1185">Reference proteome</keyword>
<feature type="transmembrane region" description="Helical" evidence="6">
    <location>
        <begin position="285"/>
        <end position="303"/>
    </location>
</feature>
<keyword evidence="5 6" id="KW-0472">Membrane</keyword>
<organism evidence="7 8">
    <name type="scientific">Pontibacillus salicampi</name>
    <dbReference type="NCBI Taxonomy" id="1449801"/>
    <lineage>
        <taxon>Bacteria</taxon>
        <taxon>Bacillati</taxon>
        <taxon>Bacillota</taxon>
        <taxon>Bacilli</taxon>
        <taxon>Bacillales</taxon>
        <taxon>Bacillaceae</taxon>
        <taxon>Pontibacillus</taxon>
    </lineage>
</organism>
<evidence type="ECO:0000313" key="7">
    <source>
        <dbReference type="EMBL" id="MFC0522892.1"/>
    </source>
</evidence>
<name>A0ABV6LKL5_9BACI</name>
<feature type="transmembrane region" description="Helical" evidence="6">
    <location>
        <begin position="344"/>
        <end position="366"/>
    </location>
</feature>
<dbReference type="Pfam" id="PF07690">
    <property type="entry name" value="MFS_1"/>
    <property type="match status" value="1"/>
</dbReference>
<feature type="transmembrane region" description="Helical" evidence="6">
    <location>
        <begin position="222"/>
        <end position="241"/>
    </location>
</feature>
<comment type="caution">
    <text evidence="7">The sequence shown here is derived from an EMBL/GenBank/DDBJ whole genome shotgun (WGS) entry which is preliminary data.</text>
</comment>
<feature type="transmembrane region" description="Helical" evidence="6">
    <location>
        <begin position="253"/>
        <end position="273"/>
    </location>
</feature>
<keyword evidence="3 6" id="KW-0812">Transmembrane</keyword>
<feature type="transmembrane region" description="Helical" evidence="6">
    <location>
        <begin position="81"/>
        <end position="110"/>
    </location>
</feature>
<dbReference type="PANTHER" id="PTHR23513">
    <property type="entry name" value="INTEGRAL MEMBRANE EFFLUX PROTEIN-RELATED"/>
    <property type="match status" value="1"/>
</dbReference>
<proteinExistence type="predicted"/>
<feature type="transmembrane region" description="Helical" evidence="6">
    <location>
        <begin position="309"/>
        <end position="332"/>
    </location>
</feature>
<evidence type="ECO:0000313" key="8">
    <source>
        <dbReference type="Proteomes" id="UP001589836"/>
    </source>
</evidence>
<evidence type="ECO:0000256" key="2">
    <source>
        <dbReference type="ARBA" id="ARBA00022475"/>
    </source>
</evidence>
<keyword evidence="2" id="KW-1003">Cell membrane</keyword>
<dbReference type="Proteomes" id="UP001589836">
    <property type="component" value="Unassembled WGS sequence"/>
</dbReference>
<keyword evidence="4 6" id="KW-1133">Transmembrane helix</keyword>
<accession>A0ABV6LKL5</accession>
<protein>
    <submittedName>
        <fullName evidence="7">MFS transporter</fullName>
    </submittedName>
</protein>
<sequence length="402" mass="44113">MKQKVSFRFLWMGQSFANLGDVFYIVGLVAILYMESGSAFYVAVLPFLNTFGRFAGGIASPILFSAFSLKRVLACSQILKTILLVMLCSIYIGTNVSVVFVFACIVFIAFLDGFASPAMTAMVPRLVEYDEIVRANSFLSVVTETIQLGGWAVGGLLVALFNGPSILWITCVLFILSSIMMALLQDPVHNTSNQKNTKAFISQLTKGWKLIWFSPLYRTIHILLLLEVMASVVWIAAILYVFVAEVLQVSEAWWGYINTTFFIGLLIGGIGCSKLFRFVEHHTRTLFLLSSIGVCAVTVWFGLNYVPWIALFLSILVGILGQIKSITIDSILQKRSSTEDLPILYGAQGALLSLSFGVSSLLFGAMTEWKGAPIAFMAAGSILGLAAIIGWINKKNLPKNID</sequence>
<dbReference type="Gene3D" id="1.20.1250.20">
    <property type="entry name" value="MFS general substrate transporter like domains"/>
    <property type="match status" value="1"/>
</dbReference>
<dbReference type="InterPro" id="IPR011701">
    <property type="entry name" value="MFS"/>
</dbReference>
<dbReference type="RefSeq" id="WP_377345416.1">
    <property type="nucleotide sequence ID" value="NZ_JBHLTP010000003.1"/>
</dbReference>
<dbReference type="InterPro" id="IPR036259">
    <property type="entry name" value="MFS_trans_sf"/>
</dbReference>